<feature type="compositionally biased region" description="Polar residues" evidence="7">
    <location>
        <begin position="965"/>
        <end position="984"/>
    </location>
</feature>
<evidence type="ECO:0000256" key="5">
    <source>
        <dbReference type="ARBA" id="ARBA00022723"/>
    </source>
</evidence>
<dbReference type="InterPro" id="IPR057051">
    <property type="entry name" value="PARP14_RPM_1"/>
</dbReference>
<feature type="region of interest" description="Disordered" evidence="7">
    <location>
        <begin position="533"/>
        <end position="558"/>
    </location>
</feature>
<feature type="region of interest" description="Disordered" evidence="7">
    <location>
        <begin position="598"/>
        <end position="627"/>
    </location>
</feature>
<keyword evidence="10" id="KW-1185">Reference proteome</keyword>
<dbReference type="GO" id="GO:0016567">
    <property type="term" value="P:protein ubiquitination"/>
    <property type="evidence" value="ECO:0007669"/>
    <property type="project" value="InterPro"/>
</dbReference>
<dbReference type="InterPro" id="IPR000504">
    <property type="entry name" value="RRM_dom"/>
</dbReference>
<dbReference type="InterPro" id="IPR039398">
    <property type="entry name" value="Deltex_fam"/>
</dbReference>
<feature type="compositionally biased region" description="Basic and acidic residues" evidence="7">
    <location>
        <begin position="182"/>
        <end position="199"/>
    </location>
</feature>
<feature type="compositionally biased region" description="Polar residues" evidence="7">
    <location>
        <begin position="226"/>
        <end position="236"/>
    </location>
</feature>
<comment type="catalytic activity">
    <reaction evidence="1">
        <text>S-ubiquitinyl-[E2 ubiquitin-conjugating enzyme]-L-cysteine + [acceptor protein]-L-lysine = [E2 ubiquitin-conjugating enzyme]-L-cysteine + N(6)-ubiquitinyl-[acceptor protein]-L-lysine.</text>
        <dbReference type="EC" id="2.3.2.27"/>
    </reaction>
</comment>
<dbReference type="EC" id="2.3.2.27" evidence="3"/>
<evidence type="ECO:0000256" key="7">
    <source>
        <dbReference type="SAM" id="MobiDB-lite"/>
    </source>
</evidence>
<proteinExistence type="predicted"/>
<dbReference type="OrthoDB" id="527344at2759"/>
<feature type="compositionally biased region" description="Polar residues" evidence="7">
    <location>
        <begin position="886"/>
        <end position="924"/>
    </location>
</feature>
<comment type="pathway">
    <text evidence="2">Protein modification; protein ubiquitination.</text>
</comment>
<feature type="compositionally biased region" description="Basic and acidic residues" evidence="7">
    <location>
        <begin position="868"/>
        <end position="883"/>
    </location>
</feature>
<feature type="compositionally biased region" description="Basic and acidic residues" evidence="7">
    <location>
        <begin position="823"/>
        <end position="845"/>
    </location>
</feature>
<dbReference type="Pfam" id="PF18102">
    <property type="entry name" value="DTC"/>
    <property type="match status" value="1"/>
</dbReference>
<accession>A0A9Q1ETK0</accession>
<dbReference type="Pfam" id="PF23222">
    <property type="entry name" value="RRM_PARP14_1"/>
    <property type="match status" value="1"/>
</dbReference>
<feature type="domain" description="RRM" evidence="8">
    <location>
        <begin position="6"/>
        <end position="90"/>
    </location>
</feature>
<dbReference type="AlphaFoldDB" id="A0A9Q1ETK0"/>
<feature type="compositionally biased region" description="Polar residues" evidence="7">
    <location>
        <begin position="934"/>
        <end position="945"/>
    </location>
</feature>
<dbReference type="InterPro" id="IPR035979">
    <property type="entry name" value="RBD_domain_sf"/>
</dbReference>
<dbReference type="Proteomes" id="UP001152622">
    <property type="component" value="Chromosome 12"/>
</dbReference>
<organism evidence="9 10">
    <name type="scientific">Synaphobranchus kaupii</name>
    <name type="common">Kaup's arrowtooth eel</name>
    <dbReference type="NCBI Taxonomy" id="118154"/>
    <lineage>
        <taxon>Eukaryota</taxon>
        <taxon>Metazoa</taxon>
        <taxon>Chordata</taxon>
        <taxon>Craniata</taxon>
        <taxon>Vertebrata</taxon>
        <taxon>Euteleostomi</taxon>
        <taxon>Actinopterygii</taxon>
        <taxon>Neopterygii</taxon>
        <taxon>Teleostei</taxon>
        <taxon>Anguilliformes</taxon>
        <taxon>Synaphobranchidae</taxon>
        <taxon>Synaphobranchus</taxon>
    </lineage>
</organism>
<protein>
    <recommendedName>
        <fullName evidence="3">RING-type E3 ubiquitin transferase</fullName>
        <ecNumber evidence="3">2.3.2.27</ecNumber>
    </recommendedName>
</protein>
<dbReference type="Gene3D" id="3.30.390.130">
    <property type="match status" value="1"/>
</dbReference>
<evidence type="ECO:0000313" key="9">
    <source>
        <dbReference type="EMBL" id="KAJ8344780.1"/>
    </source>
</evidence>
<feature type="region of interest" description="Disordered" evidence="7">
    <location>
        <begin position="775"/>
        <end position="985"/>
    </location>
</feature>
<evidence type="ECO:0000256" key="1">
    <source>
        <dbReference type="ARBA" id="ARBA00000900"/>
    </source>
</evidence>
<keyword evidence="4" id="KW-0808">Transferase</keyword>
<dbReference type="EMBL" id="JAINUF010000012">
    <property type="protein sequence ID" value="KAJ8344780.1"/>
    <property type="molecule type" value="Genomic_DNA"/>
</dbReference>
<evidence type="ECO:0000256" key="6">
    <source>
        <dbReference type="PROSITE-ProRule" id="PRU00176"/>
    </source>
</evidence>
<dbReference type="Gene3D" id="3.30.70.330">
    <property type="match status" value="1"/>
</dbReference>
<dbReference type="GO" id="GO:0046872">
    <property type="term" value="F:metal ion binding"/>
    <property type="evidence" value="ECO:0007669"/>
    <property type="project" value="UniProtKB-KW"/>
</dbReference>
<feature type="compositionally biased region" description="Polar residues" evidence="7">
    <location>
        <begin position="791"/>
        <end position="805"/>
    </location>
</feature>
<evidence type="ECO:0000256" key="2">
    <source>
        <dbReference type="ARBA" id="ARBA00004906"/>
    </source>
</evidence>
<reference evidence="9" key="1">
    <citation type="journal article" date="2023" name="Science">
        <title>Genome structures resolve the early diversification of teleost fishes.</title>
        <authorList>
            <person name="Parey E."/>
            <person name="Louis A."/>
            <person name="Montfort J."/>
            <person name="Bouchez O."/>
            <person name="Roques C."/>
            <person name="Iampietro C."/>
            <person name="Lluch J."/>
            <person name="Castinel A."/>
            <person name="Donnadieu C."/>
            <person name="Desvignes T."/>
            <person name="Floi Bucao C."/>
            <person name="Jouanno E."/>
            <person name="Wen M."/>
            <person name="Mejri S."/>
            <person name="Dirks R."/>
            <person name="Jansen H."/>
            <person name="Henkel C."/>
            <person name="Chen W.J."/>
            <person name="Zahm M."/>
            <person name="Cabau C."/>
            <person name="Klopp C."/>
            <person name="Thompson A.W."/>
            <person name="Robinson-Rechavi M."/>
            <person name="Braasch I."/>
            <person name="Lecointre G."/>
            <person name="Bobe J."/>
            <person name="Postlethwait J.H."/>
            <person name="Berthelot C."/>
            <person name="Roest Crollius H."/>
            <person name="Guiguen Y."/>
        </authorList>
    </citation>
    <scope>NUCLEOTIDE SEQUENCE</scope>
    <source>
        <strain evidence="9">WJC10195</strain>
    </source>
</reference>
<keyword evidence="6" id="KW-0694">RNA-binding</keyword>
<dbReference type="GO" id="GO:0003723">
    <property type="term" value="F:RNA binding"/>
    <property type="evidence" value="ECO:0007669"/>
    <property type="project" value="UniProtKB-UniRule"/>
</dbReference>
<sequence>MEAEGCTVDVSGLPGDIEEDRLADKLYIHFLRGRHGGGEITSVNITKTTPGSALITFEDSNVAQSVVQYGTHILLVDDKEYRLTVSFPSKEVDQDKVFTCMRVTVDYKWLPLGKEAISSLQCSFPEVQCGFDLPVGLCTLSGRYSVLQAMVTQLLSLLEKPASLGTWGSTARESPTSGVMRDPSRGSADRPNSDGERQSEATALLGQASGPDLGGLGQVSPGIRPSDQTLEGSSGANRRRGAQEDPPPEDYDHSLIVDIDTFRYLQKHCGEEYERILNRHGVEAVEVTTGGVTTLLLLAKPGEVEGVGGGSLWQAHRDLSDLCQETESRLCREQLPKESGPQEGLQQALEILQLQLPQLLLGQDSTHVSIVGSSGDVLEAKLFLLDLRADEVVGHRPRLGRTGLDPASNASRLDASAGKTLRTCRSGSPEGRREYRLAARFRDTKSRDHGLGTGLGNTLLTPSNAFKEHSFARKHKSGIDPILGSGPILSSGQISDKGRLGVGVGGLNLEDQKRFDPTGQDVPLEKFDPLSAASEESRPFLSSTPIGSGPPNEKLQVGSSQSTVQHMDLFRDRRVQTAAVPHSESSFRTTLRRANSFSGYSRNKQDQKVGDAGGFGGKLSRGNVSTPGIRREGKEVYSVEVQAPAVMWEYMKDAYRTRLEDIISGSQMKESQSESGVTTVILRGAEPSKVDGCQRELKNMINMVATDFFVQELLLASLGVADPRDETLDMCCTEVRRKFRKVKIQQRKESLVFIGPKQLCTQVVGALVEVFHGGAERRKEQRESPPGVGETSDTSLTSRTQNQTFPPQSDSQDRSSSLVPPDGSRKEPVTQRGDETGPSSSEHKQNVQKLSGGRGQQVSQSAAQKEPVTVEKLGKGRPKDGKHGGTNATLFTHPTSASTRKASVITGTGPLSQSAPGKTAQNRTASKKDRNPKPKSTNTLTQMETLGSPVGSESPGSTGGEEPARQTSSMSEHAQEENQNQGQTCVCGERGSSVTRTPCGVALCSQCLSAHAQCRVCPRVEEAWGIQGTMTFTELPQSLAGHSKDLTLKITYSIPDGIQGEGHPAPGAPFRGGVFQAYLPVNLQTRGLLPQLTRAFTEGRTFTVRAGDGGARVAWGRVPHKTRTDGGKSENGYPDSGYISLLTEELRILGAEESTALAKTHNKTNN</sequence>
<dbReference type="SUPFAM" id="SSF54928">
    <property type="entry name" value="RNA-binding domain, RBD"/>
    <property type="match status" value="1"/>
</dbReference>
<dbReference type="PANTHER" id="PTHR12622">
    <property type="entry name" value="DELTEX-RELATED"/>
    <property type="match status" value="1"/>
</dbReference>
<feature type="region of interest" description="Disordered" evidence="7">
    <location>
        <begin position="166"/>
        <end position="254"/>
    </location>
</feature>
<dbReference type="InterPro" id="IPR012677">
    <property type="entry name" value="Nucleotide-bd_a/b_plait_sf"/>
</dbReference>
<gene>
    <name evidence="9" type="ORF">SKAU_G00289730</name>
</gene>
<dbReference type="InterPro" id="IPR039399">
    <property type="entry name" value="Deltex_C_sf"/>
</dbReference>
<name>A0A9Q1ETK0_SYNKA</name>
<dbReference type="PROSITE" id="PS50102">
    <property type="entry name" value="RRM"/>
    <property type="match status" value="1"/>
</dbReference>
<feature type="compositionally biased region" description="Low complexity" evidence="7">
    <location>
        <begin position="947"/>
        <end position="956"/>
    </location>
</feature>
<dbReference type="InterPro" id="IPR039396">
    <property type="entry name" value="Deltex_C"/>
</dbReference>
<evidence type="ECO:0000256" key="3">
    <source>
        <dbReference type="ARBA" id="ARBA00012483"/>
    </source>
</evidence>
<feature type="compositionally biased region" description="Low complexity" evidence="7">
    <location>
        <begin position="806"/>
        <end position="817"/>
    </location>
</feature>
<comment type="caution">
    <text evidence="9">The sequence shown here is derived from an EMBL/GenBank/DDBJ whole genome shotgun (WGS) entry which is preliminary data.</text>
</comment>
<evidence type="ECO:0000313" key="10">
    <source>
        <dbReference type="Proteomes" id="UP001152622"/>
    </source>
</evidence>
<dbReference type="GO" id="GO:0007219">
    <property type="term" value="P:Notch signaling pathway"/>
    <property type="evidence" value="ECO:0007669"/>
    <property type="project" value="InterPro"/>
</dbReference>
<evidence type="ECO:0000256" key="4">
    <source>
        <dbReference type="ARBA" id="ARBA00022679"/>
    </source>
</evidence>
<evidence type="ECO:0000259" key="8">
    <source>
        <dbReference type="PROSITE" id="PS50102"/>
    </source>
</evidence>
<dbReference type="GO" id="GO:0061630">
    <property type="term" value="F:ubiquitin protein ligase activity"/>
    <property type="evidence" value="ECO:0007669"/>
    <property type="project" value="UniProtKB-EC"/>
</dbReference>
<keyword evidence="5" id="KW-0479">Metal-binding</keyword>
<feature type="compositionally biased region" description="Polar residues" evidence="7">
    <location>
        <begin position="166"/>
        <end position="177"/>
    </location>
</feature>